<evidence type="ECO:0000256" key="2">
    <source>
        <dbReference type="ARBA" id="ARBA00022475"/>
    </source>
</evidence>
<evidence type="ECO:0000259" key="9">
    <source>
        <dbReference type="PROSITE" id="PS50885"/>
    </source>
</evidence>
<comment type="similarity">
    <text evidence="5">Belongs to the methyl-accepting chemotaxis (MCP) protein family.</text>
</comment>
<evidence type="ECO:0000256" key="4">
    <source>
        <dbReference type="ARBA" id="ARBA00023224"/>
    </source>
</evidence>
<evidence type="ECO:0000259" key="8">
    <source>
        <dbReference type="PROSITE" id="PS50111"/>
    </source>
</evidence>
<name>A0ABT6H1Y1_9BACI</name>
<feature type="domain" description="HAMP" evidence="9">
    <location>
        <begin position="213"/>
        <end position="265"/>
    </location>
</feature>
<comment type="subcellular location">
    <subcellularLocation>
        <location evidence="1">Cell membrane</location>
    </subcellularLocation>
</comment>
<dbReference type="PROSITE" id="PS50111">
    <property type="entry name" value="CHEMOTAXIS_TRANSDUC_2"/>
    <property type="match status" value="1"/>
</dbReference>
<keyword evidence="7" id="KW-1133">Transmembrane helix</keyword>
<dbReference type="Gene3D" id="6.10.340.10">
    <property type="match status" value="1"/>
</dbReference>
<evidence type="ECO:0000256" key="7">
    <source>
        <dbReference type="SAM" id="Phobius"/>
    </source>
</evidence>
<dbReference type="SUPFAM" id="SSF58104">
    <property type="entry name" value="Methyl-accepting chemotaxis protein (MCP) signaling domain"/>
    <property type="match status" value="1"/>
</dbReference>
<dbReference type="CDD" id="cd06225">
    <property type="entry name" value="HAMP"/>
    <property type="match status" value="1"/>
</dbReference>
<evidence type="ECO:0000313" key="10">
    <source>
        <dbReference type="EMBL" id="MDG5752768.1"/>
    </source>
</evidence>
<dbReference type="PANTHER" id="PTHR32089">
    <property type="entry name" value="METHYL-ACCEPTING CHEMOTAXIS PROTEIN MCPB"/>
    <property type="match status" value="1"/>
</dbReference>
<protein>
    <submittedName>
        <fullName evidence="10">Methyl-accepting chemotaxis protein</fullName>
    </submittedName>
</protein>
<dbReference type="InterPro" id="IPR047347">
    <property type="entry name" value="YvaQ-like_sensor"/>
</dbReference>
<reference evidence="10 11" key="1">
    <citation type="submission" date="2023-04" db="EMBL/GenBank/DDBJ databases">
        <title>Ectobacillus antri isolated from activated sludge.</title>
        <authorList>
            <person name="Yan P."/>
            <person name="Liu X."/>
        </authorList>
    </citation>
    <scope>NUCLEOTIDE SEQUENCE [LARGE SCALE GENOMIC DNA]</scope>
    <source>
        <strain evidence="10 11">C18H</strain>
    </source>
</reference>
<dbReference type="PRINTS" id="PR00260">
    <property type="entry name" value="CHEMTRNSDUCR"/>
</dbReference>
<evidence type="ECO:0000256" key="1">
    <source>
        <dbReference type="ARBA" id="ARBA00004236"/>
    </source>
</evidence>
<proteinExistence type="inferred from homology"/>
<dbReference type="InterPro" id="IPR004090">
    <property type="entry name" value="Chemotax_Me-accpt_rcpt"/>
</dbReference>
<feature type="transmembrane region" description="Helical" evidence="7">
    <location>
        <begin position="193"/>
        <end position="215"/>
    </location>
</feature>
<dbReference type="SMART" id="SM00283">
    <property type="entry name" value="MA"/>
    <property type="match status" value="1"/>
</dbReference>
<sequence>MNGLKNLKVRTKIFFIIFISTFALFAVGATGFYHMHTMKENTTEMYNDRLLPIRWVNIARANLHIVKGNVLETMLTSDPSRQEELMKEIDEAMKENNDLIKRYSERELSGFEQERLKKYNTLISIYKVERERVLETLLTGNKEAAYLQFQQKANPALLEAEKIIKELAQYNAETAEKLDLENTNSAHNADRTILCIIIGAMVSSIGVGVFISRLITQPLKEVQRLMGIAETGDLTAVGSYYSKDEIGMLIKSYNQMLRGFRSVIVQIHETAHVLAANSEELVASEEQARTASNQITNHMHAVSIGAAQQLEQLQQVTIATEEMVSGIQNIAVNTQNVEQASRHTKSQTEEGRAFVFTSVQQMKQISEAVKVSAEFIQYMHKSSQDIEKIVTAITDISGQTNLLALNASIEAARAGENGRGFAVVADEVRKLAEQTAVSAQQIKQLIQQIQSQSSHCVESMSLVTEEVESGVGGMSKIDNAFEGIMQAVARMFAEVQAVASISQQLAVGSEQVAASAVQIADVSREATHSIQTVSIVSQSQEASMEDISQAAKSLANLAEDMQQTVGRFKF</sequence>
<evidence type="ECO:0000256" key="5">
    <source>
        <dbReference type="ARBA" id="ARBA00029447"/>
    </source>
</evidence>
<dbReference type="PROSITE" id="PS50885">
    <property type="entry name" value="HAMP"/>
    <property type="match status" value="1"/>
</dbReference>
<keyword evidence="3 7" id="KW-0472">Membrane</keyword>
<comment type="caution">
    <text evidence="10">The sequence shown here is derived from an EMBL/GenBank/DDBJ whole genome shotgun (WGS) entry which is preliminary data.</text>
</comment>
<accession>A0ABT6H1Y1</accession>
<dbReference type="CDD" id="cd19411">
    <property type="entry name" value="MCP2201-like_sensor"/>
    <property type="match status" value="1"/>
</dbReference>
<keyword evidence="11" id="KW-1185">Reference proteome</keyword>
<dbReference type="Pfam" id="PF12729">
    <property type="entry name" value="4HB_MCP_1"/>
    <property type="match status" value="1"/>
</dbReference>
<gene>
    <name evidence="10" type="ORF">P6P90_01970</name>
</gene>
<keyword evidence="7" id="KW-0812">Transmembrane</keyword>
<organism evidence="10 11">
    <name type="scientific">Ectobacillus antri</name>
    <dbReference type="NCBI Taxonomy" id="2486280"/>
    <lineage>
        <taxon>Bacteria</taxon>
        <taxon>Bacillati</taxon>
        <taxon>Bacillota</taxon>
        <taxon>Bacilli</taxon>
        <taxon>Bacillales</taxon>
        <taxon>Bacillaceae</taxon>
        <taxon>Ectobacillus</taxon>
    </lineage>
</organism>
<keyword evidence="4 6" id="KW-0807">Transducer</keyword>
<dbReference type="Pfam" id="PF00015">
    <property type="entry name" value="MCPsignal"/>
    <property type="match status" value="1"/>
</dbReference>
<dbReference type="Gene3D" id="1.10.287.950">
    <property type="entry name" value="Methyl-accepting chemotaxis protein"/>
    <property type="match status" value="1"/>
</dbReference>
<dbReference type="EMBL" id="JARULN010000001">
    <property type="protein sequence ID" value="MDG5752768.1"/>
    <property type="molecule type" value="Genomic_DNA"/>
</dbReference>
<dbReference type="InterPro" id="IPR004089">
    <property type="entry name" value="MCPsignal_dom"/>
</dbReference>
<evidence type="ECO:0000256" key="6">
    <source>
        <dbReference type="PROSITE-ProRule" id="PRU00284"/>
    </source>
</evidence>
<evidence type="ECO:0000256" key="3">
    <source>
        <dbReference type="ARBA" id="ARBA00023136"/>
    </source>
</evidence>
<dbReference type="Pfam" id="PF00672">
    <property type="entry name" value="HAMP"/>
    <property type="match status" value="1"/>
</dbReference>
<dbReference type="Proteomes" id="UP001218246">
    <property type="component" value="Unassembled WGS sequence"/>
</dbReference>
<keyword evidence="2" id="KW-1003">Cell membrane</keyword>
<dbReference type="InterPro" id="IPR003660">
    <property type="entry name" value="HAMP_dom"/>
</dbReference>
<dbReference type="InterPro" id="IPR024478">
    <property type="entry name" value="HlyB_4HB_MCP"/>
</dbReference>
<evidence type="ECO:0000313" key="11">
    <source>
        <dbReference type="Proteomes" id="UP001218246"/>
    </source>
</evidence>
<dbReference type="RefSeq" id="WP_124563877.1">
    <property type="nucleotide sequence ID" value="NZ_JARRRY010000001.1"/>
</dbReference>
<dbReference type="PANTHER" id="PTHR32089:SF112">
    <property type="entry name" value="LYSOZYME-LIKE PROTEIN-RELATED"/>
    <property type="match status" value="1"/>
</dbReference>
<feature type="transmembrane region" description="Helical" evidence="7">
    <location>
        <begin position="13"/>
        <end position="33"/>
    </location>
</feature>
<feature type="domain" description="Methyl-accepting transducer" evidence="8">
    <location>
        <begin position="284"/>
        <end position="520"/>
    </location>
</feature>